<organism evidence="2 3">
    <name type="scientific">Elysia chlorotica</name>
    <name type="common">Eastern emerald elysia</name>
    <name type="synonym">Sea slug</name>
    <dbReference type="NCBI Taxonomy" id="188477"/>
    <lineage>
        <taxon>Eukaryota</taxon>
        <taxon>Metazoa</taxon>
        <taxon>Spiralia</taxon>
        <taxon>Lophotrochozoa</taxon>
        <taxon>Mollusca</taxon>
        <taxon>Gastropoda</taxon>
        <taxon>Heterobranchia</taxon>
        <taxon>Euthyneura</taxon>
        <taxon>Panpulmonata</taxon>
        <taxon>Sacoglossa</taxon>
        <taxon>Placobranchoidea</taxon>
        <taxon>Plakobranchidae</taxon>
        <taxon>Elysia</taxon>
    </lineage>
</organism>
<feature type="region of interest" description="Disordered" evidence="1">
    <location>
        <begin position="1"/>
        <end position="21"/>
    </location>
</feature>
<evidence type="ECO:0000256" key="1">
    <source>
        <dbReference type="SAM" id="MobiDB-lite"/>
    </source>
</evidence>
<sequence>ALFPLLTRSQTGPNRLGSRRPTTISISSQVHGTPGHLPTEHAQSRFEALFLASPQPEPEGKHLAEIFVDEAVQERVDGGVGEQDPERRVLGPGGRHDELMAQAGQGPGRPAQDGDHQQQRQEPRSLGVLFVQEVLRQVSDGCPSVVDPAAVAERIREVAPAAALVVGGKEAVLKRHAPFER</sequence>
<reference evidence="2 3" key="1">
    <citation type="submission" date="2019-01" db="EMBL/GenBank/DDBJ databases">
        <title>A draft genome assembly of the solar-powered sea slug Elysia chlorotica.</title>
        <authorList>
            <person name="Cai H."/>
            <person name="Li Q."/>
            <person name="Fang X."/>
            <person name="Li J."/>
            <person name="Curtis N.E."/>
            <person name="Altenburger A."/>
            <person name="Shibata T."/>
            <person name="Feng M."/>
            <person name="Maeda T."/>
            <person name="Schwartz J.A."/>
            <person name="Shigenobu S."/>
            <person name="Lundholm N."/>
            <person name="Nishiyama T."/>
            <person name="Yang H."/>
            <person name="Hasebe M."/>
            <person name="Li S."/>
            <person name="Pierce S.K."/>
            <person name="Wang J."/>
        </authorList>
    </citation>
    <scope>NUCLEOTIDE SEQUENCE [LARGE SCALE GENOMIC DNA]</scope>
    <source>
        <strain evidence="2">EC2010</strain>
        <tissue evidence="2">Whole organism of an adult</tissue>
    </source>
</reference>
<keyword evidence="3" id="KW-1185">Reference proteome</keyword>
<comment type="caution">
    <text evidence="2">The sequence shown here is derived from an EMBL/GenBank/DDBJ whole genome shotgun (WGS) entry which is preliminary data.</text>
</comment>
<feature type="non-terminal residue" evidence="2">
    <location>
        <position position="181"/>
    </location>
</feature>
<gene>
    <name evidence="2" type="ORF">EGW08_020497</name>
</gene>
<accession>A0A3S0Z6H7</accession>
<proteinExistence type="predicted"/>
<evidence type="ECO:0000313" key="3">
    <source>
        <dbReference type="Proteomes" id="UP000271974"/>
    </source>
</evidence>
<protein>
    <submittedName>
        <fullName evidence="2">Uncharacterized protein</fullName>
    </submittedName>
</protein>
<feature type="compositionally biased region" description="Basic and acidic residues" evidence="1">
    <location>
        <begin position="112"/>
        <end position="121"/>
    </location>
</feature>
<dbReference type="EMBL" id="RQTK01001167">
    <property type="protein sequence ID" value="RUS71744.1"/>
    <property type="molecule type" value="Genomic_DNA"/>
</dbReference>
<evidence type="ECO:0000313" key="2">
    <source>
        <dbReference type="EMBL" id="RUS71744.1"/>
    </source>
</evidence>
<dbReference type="AlphaFoldDB" id="A0A3S0Z6H7"/>
<feature type="region of interest" description="Disordered" evidence="1">
    <location>
        <begin position="76"/>
        <end position="121"/>
    </location>
</feature>
<dbReference type="Proteomes" id="UP000271974">
    <property type="component" value="Unassembled WGS sequence"/>
</dbReference>
<name>A0A3S0Z6H7_ELYCH</name>
<feature type="compositionally biased region" description="Basic and acidic residues" evidence="1">
    <location>
        <begin position="84"/>
        <end position="99"/>
    </location>
</feature>
<feature type="non-terminal residue" evidence="2">
    <location>
        <position position="1"/>
    </location>
</feature>